<dbReference type="EMBL" id="HG719553">
    <property type="protein sequence ID" value="CDJ58242.1"/>
    <property type="molecule type" value="Genomic_DNA"/>
</dbReference>
<evidence type="ECO:0000313" key="1">
    <source>
        <dbReference type="EMBL" id="CDJ58242.1"/>
    </source>
</evidence>
<name>U6M1Y3_EIMMA</name>
<dbReference type="Proteomes" id="UP000030763">
    <property type="component" value="Unassembled WGS sequence"/>
</dbReference>
<dbReference type="OrthoDB" id="422555at2759"/>
<accession>U6M1Y3</accession>
<dbReference type="Gene3D" id="2.40.50.140">
    <property type="entry name" value="Nucleic acid-binding proteins"/>
    <property type="match status" value="1"/>
</dbReference>
<dbReference type="VEuPathDB" id="ToxoDB:EMWEY_00049070"/>
<dbReference type="RefSeq" id="XP_013334888.1">
    <property type="nucleotide sequence ID" value="XM_013479434.1"/>
</dbReference>
<dbReference type="InterPro" id="IPR012340">
    <property type="entry name" value="NA-bd_OB-fold"/>
</dbReference>
<dbReference type="SUPFAM" id="SSF50249">
    <property type="entry name" value="Nucleic acid-binding proteins"/>
    <property type="match status" value="1"/>
</dbReference>
<gene>
    <name evidence="1" type="ORF">EMWEY_00049070</name>
</gene>
<dbReference type="AlphaFoldDB" id="U6M1Y3"/>
<evidence type="ECO:0000313" key="2">
    <source>
        <dbReference type="Proteomes" id="UP000030763"/>
    </source>
</evidence>
<proteinExistence type="predicted"/>
<sequence length="144" mass="15453">MIPLALLELFFPGESQDDGLQQFVALWLDFFSRNAAEVLPMVGCLVSVHGAVVRVYSPQPLVQQLTFECAKCLTKIHKVLQDGRLQEVTAPNGEAAGEGPLDDPTRAPTGGLRTAATIDCELAGFLVGKCSPGDRICLTGKRNN</sequence>
<organism evidence="1 2">
    <name type="scientific">Eimeria maxima</name>
    <name type="common">Coccidian parasite</name>
    <dbReference type="NCBI Taxonomy" id="5804"/>
    <lineage>
        <taxon>Eukaryota</taxon>
        <taxon>Sar</taxon>
        <taxon>Alveolata</taxon>
        <taxon>Apicomplexa</taxon>
        <taxon>Conoidasida</taxon>
        <taxon>Coccidia</taxon>
        <taxon>Eucoccidiorida</taxon>
        <taxon>Eimeriorina</taxon>
        <taxon>Eimeriidae</taxon>
        <taxon>Eimeria</taxon>
    </lineage>
</organism>
<protein>
    <submittedName>
        <fullName evidence="1">DNA replication licensing factor, putative</fullName>
    </submittedName>
</protein>
<reference evidence="1" key="2">
    <citation type="submission" date="2013-10" db="EMBL/GenBank/DDBJ databases">
        <authorList>
            <person name="Aslett M."/>
        </authorList>
    </citation>
    <scope>NUCLEOTIDE SEQUENCE [LARGE SCALE GENOMIC DNA]</scope>
    <source>
        <strain evidence="1">Weybridge</strain>
    </source>
</reference>
<dbReference type="GeneID" id="25338893"/>
<keyword evidence="2" id="KW-1185">Reference proteome</keyword>
<reference evidence="1" key="1">
    <citation type="submission" date="2013-10" db="EMBL/GenBank/DDBJ databases">
        <title>Genomic analysis of the causative agents of coccidiosis in chickens.</title>
        <authorList>
            <person name="Reid A.J."/>
            <person name="Blake D."/>
            <person name="Billington K."/>
            <person name="Browne H."/>
            <person name="Dunn M."/>
            <person name="Hung S."/>
            <person name="Kawahara F."/>
            <person name="Miranda-Saavedra D."/>
            <person name="Mourier T."/>
            <person name="Nagra H."/>
            <person name="Otto T.D."/>
            <person name="Rawlings N."/>
            <person name="Sanchez A."/>
            <person name="Sanders M."/>
            <person name="Subramaniam C."/>
            <person name="Tay Y."/>
            <person name="Dear P."/>
            <person name="Doerig C."/>
            <person name="Gruber A."/>
            <person name="Parkinson J."/>
            <person name="Shirley M."/>
            <person name="Wan K.L."/>
            <person name="Berriman M."/>
            <person name="Tomley F."/>
            <person name="Pain A."/>
        </authorList>
    </citation>
    <scope>NUCLEOTIDE SEQUENCE [LARGE SCALE GENOMIC DNA]</scope>
    <source>
        <strain evidence="1">Weybridge</strain>
    </source>
</reference>